<keyword evidence="2" id="KW-0808">Transferase</keyword>
<dbReference type="InterPro" id="IPR037143">
    <property type="entry name" value="4-PPantetheinyl_Trfase_dom_sf"/>
</dbReference>
<evidence type="ECO:0000256" key="1">
    <source>
        <dbReference type="ARBA" id="ARBA00010990"/>
    </source>
</evidence>
<feature type="domain" description="4'-phosphopantetheinyl transferase N-terminal" evidence="4">
    <location>
        <begin position="32"/>
        <end position="108"/>
    </location>
</feature>
<accession>A0A6J5F881</accession>
<evidence type="ECO:0000259" key="4">
    <source>
        <dbReference type="Pfam" id="PF22624"/>
    </source>
</evidence>
<dbReference type="InterPro" id="IPR050559">
    <property type="entry name" value="P-Pant_transferase_sf"/>
</dbReference>
<dbReference type="RefSeq" id="WP_377693418.1">
    <property type="nucleotide sequence ID" value="NZ_JBHLTK010000145.1"/>
</dbReference>
<comment type="similarity">
    <text evidence="1">Belongs to the P-Pant transferase superfamily. Gsp/Sfp/HetI/AcpT family.</text>
</comment>
<dbReference type="PANTHER" id="PTHR12215:SF15">
    <property type="entry name" value="4'-PHOSPHOPANTETHEINYL TRANSFERASE SUPERFAMILY-RELATED"/>
    <property type="match status" value="1"/>
</dbReference>
<dbReference type="Pfam" id="PF01648">
    <property type="entry name" value="ACPS"/>
    <property type="match status" value="1"/>
</dbReference>
<reference evidence="5 6" key="1">
    <citation type="submission" date="2020-04" db="EMBL/GenBank/DDBJ databases">
        <authorList>
            <person name="De Canck E."/>
        </authorList>
    </citation>
    <scope>NUCLEOTIDE SEQUENCE [LARGE SCALE GENOMIC DNA]</scope>
    <source>
        <strain evidence="5 6">LMG 29542</strain>
    </source>
</reference>
<evidence type="ECO:0000259" key="3">
    <source>
        <dbReference type="Pfam" id="PF01648"/>
    </source>
</evidence>
<dbReference type="GO" id="GO:0000287">
    <property type="term" value="F:magnesium ion binding"/>
    <property type="evidence" value="ECO:0007669"/>
    <property type="project" value="InterPro"/>
</dbReference>
<dbReference type="PANTHER" id="PTHR12215">
    <property type="entry name" value="PHOSPHOPANTETHEINE TRANSFERASE"/>
    <property type="match status" value="1"/>
</dbReference>
<gene>
    <name evidence="5" type="ORF">LMG29542_08401</name>
</gene>
<dbReference type="InterPro" id="IPR055066">
    <property type="entry name" value="AASDHPPT_N"/>
</dbReference>
<dbReference type="GO" id="GO:0019878">
    <property type="term" value="P:lysine biosynthetic process via aminoadipic acid"/>
    <property type="evidence" value="ECO:0007669"/>
    <property type="project" value="TreeGrafter"/>
</dbReference>
<dbReference type="GO" id="GO:0008897">
    <property type="term" value="F:holo-[acyl-carrier-protein] synthase activity"/>
    <property type="evidence" value="ECO:0007669"/>
    <property type="project" value="InterPro"/>
</dbReference>
<evidence type="ECO:0000313" key="5">
    <source>
        <dbReference type="EMBL" id="CAB3775019.1"/>
    </source>
</evidence>
<keyword evidence="6" id="KW-1185">Reference proteome</keyword>
<sequence>MDMPELPNYIDLWFVDPDTVDNAAIQQITRGLLSADELAQSNRFRFPILRRDYLITRWLVRTILSERLSVPGQALHFAANRYGRPYLPSFPDLSFNISHTSRLIVLAVAAEVEVGVDVEHIQTDRATPNLAEYSFAVSERAALRSVAPNNFDHAFFSYWTLKESYVKALGTGLSTALDSFSFSLEQPATISFTSDTVDPTPPHFWLLQPSSTHLCAICVRRWSQQLLLRAWTVVSLTSRVPTNVIVLRRSTFS</sequence>
<dbReference type="Pfam" id="PF22624">
    <property type="entry name" value="AASDHPPT_N"/>
    <property type="match status" value="1"/>
</dbReference>
<dbReference type="GO" id="GO:0005829">
    <property type="term" value="C:cytosol"/>
    <property type="evidence" value="ECO:0007669"/>
    <property type="project" value="TreeGrafter"/>
</dbReference>
<evidence type="ECO:0000256" key="2">
    <source>
        <dbReference type="ARBA" id="ARBA00022679"/>
    </source>
</evidence>
<dbReference type="SUPFAM" id="SSF56214">
    <property type="entry name" value="4'-phosphopantetheinyl transferase"/>
    <property type="match status" value="2"/>
</dbReference>
<evidence type="ECO:0000313" key="6">
    <source>
        <dbReference type="Proteomes" id="UP000494363"/>
    </source>
</evidence>
<dbReference type="EMBL" id="CADIKH010000232">
    <property type="protein sequence ID" value="CAB3775019.1"/>
    <property type="molecule type" value="Genomic_DNA"/>
</dbReference>
<proteinExistence type="inferred from homology"/>
<feature type="domain" description="4'-phosphopantetheinyl transferase" evidence="3">
    <location>
        <begin position="114"/>
        <end position="218"/>
    </location>
</feature>
<organism evidence="5 6">
    <name type="scientific">Paraburkholderia humisilvae</name>
    <dbReference type="NCBI Taxonomy" id="627669"/>
    <lineage>
        <taxon>Bacteria</taxon>
        <taxon>Pseudomonadati</taxon>
        <taxon>Pseudomonadota</taxon>
        <taxon>Betaproteobacteria</taxon>
        <taxon>Burkholderiales</taxon>
        <taxon>Burkholderiaceae</taxon>
        <taxon>Paraburkholderia</taxon>
    </lineage>
</organism>
<dbReference type="InterPro" id="IPR008278">
    <property type="entry name" value="4-PPantetheinyl_Trfase_dom"/>
</dbReference>
<dbReference type="AlphaFoldDB" id="A0A6J5F881"/>
<dbReference type="Proteomes" id="UP000494363">
    <property type="component" value="Unassembled WGS sequence"/>
</dbReference>
<dbReference type="Gene3D" id="3.90.470.20">
    <property type="entry name" value="4'-phosphopantetheinyl transferase domain"/>
    <property type="match status" value="2"/>
</dbReference>
<name>A0A6J5F881_9BURK</name>
<protein>
    <submittedName>
        <fullName evidence="5">Uncharacterized protein</fullName>
    </submittedName>
</protein>